<feature type="transmembrane region" description="Helical" evidence="1">
    <location>
        <begin position="101"/>
        <end position="120"/>
    </location>
</feature>
<feature type="transmembrane region" description="Helical" evidence="1">
    <location>
        <begin position="67"/>
        <end position="89"/>
    </location>
</feature>
<reference evidence="2 3" key="1">
    <citation type="journal article" date="2016" name="Sci. Rep.">
        <title>Metabolic traits of an uncultured archaeal lineage -MSBL1- from brine pools of the Red Sea.</title>
        <authorList>
            <person name="Mwirichia R."/>
            <person name="Alam I."/>
            <person name="Rashid M."/>
            <person name="Vinu M."/>
            <person name="Ba-Alawi W."/>
            <person name="Anthony Kamau A."/>
            <person name="Kamanda Ngugi D."/>
            <person name="Goker M."/>
            <person name="Klenk H.P."/>
            <person name="Bajic V."/>
            <person name="Stingl U."/>
        </authorList>
    </citation>
    <scope>NUCLEOTIDE SEQUENCE [LARGE SCALE GENOMIC DNA]</scope>
    <source>
        <strain evidence="2">SCGC-AAA382F02</strain>
    </source>
</reference>
<feature type="transmembrane region" description="Helical" evidence="1">
    <location>
        <begin position="42"/>
        <end position="60"/>
    </location>
</feature>
<feature type="transmembrane region" description="Helical" evidence="1">
    <location>
        <begin position="12"/>
        <end position="30"/>
    </location>
</feature>
<protein>
    <submittedName>
        <fullName evidence="2">Uncharacterized protein</fullName>
    </submittedName>
</protein>
<name>A0A133VI59_9EURY</name>
<organism evidence="2 3">
    <name type="scientific">candidate division MSBL1 archaeon SCGC-AAA382F02</name>
    <dbReference type="NCBI Taxonomy" id="1698282"/>
    <lineage>
        <taxon>Archaea</taxon>
        <taxon>Methanobacteriati</taxon>
        <taxon>Methanobacteriota</taxon>
        <taxon>candidate division MSBL1</taxon>
    </lineage>
</organism>
<dbReference type="Proteomes" id="UP000070491">
    <property type="component" value="Unassembled WGS sequence"/>
</dbReference>
<keyword evidence="1" id="KW-0472">Membrane</keyword>
<gene>
    <name evidence="2" type="ORF">AKJ53_01190</name>
</gene>
<keyword evidence="1" id="KW-0812">Transmembrane</keyword>
<keyword evidence="3" id="KW-1185">Reference proteome</keyword>
<dbReference type="AlphaFoldDB" id="A0A133VI59"/>
<dbReference type="EMBL" id="LHYG01000013">
    <property type="protein sequence ID" value="KXB06143.1"/>
    <property type="molecule type" value="Genomic_DNA"/>
</dbReference>
<sequence>MFKFLRVKRRFGIDLVFIVILGILYWSFHSGLPTIQPQVNDLFLATFLFLGFGTLSLYLAADINPKLASLTHTGFFPLASLTFLALKWLPSITSGFEESKLLLSLGIIGYGIVLIAYFNIQFLIHRKEPNPQELRKIRNSTK</sequence>
<proteinExistence type="predicted"/>
<evidence type="ECO:0000313" key="2">
    <source>
        <dbReference type="EMBL" id="KXB06143.1"/>
    </source>
</evidence>
<evidence type="ECO:0000256" key="1">
    <source>
        <dbReference type="SAM" id="Phobius"/>
    </source>
</evidence>
<keyword evidence="1" id="KW-1133">Transmembrane helix</keyword>
<comment type="caution">
    <text evidence="2">The sequence shown here is derived from an EMBL/GenBank/DDBJ whole genome shotgun (WGS) entry which is preliminary data.</text>
</comment>
<accession>A0A133VI59</accession>
<evidence type="ECO:0000313" key="3">
    <source>
        <dbReference type="Proteomes" id="UP000070491"/>
    </source>
</evidence>